<gene>
    <name evidence="2" type="ORF">TZ00_06660</name>
</gene>
<dbReference type="Proteomes" id="UP000032503">
    <property type="component" value="Unassembled WGS sequence"/>
</dbReference>
<organism evidence="2 3">
    <name type="scientific">Agreia bicolorata</name>
    <dbReference type="NCBI Taxonomy" id="110935"/>
    <lineage>
        <taxon>Bacteria</taxon>
        <taxon>Bacillati</taxon>
        <taxon>Actinomycetota</taxon>
        <taxon>Actinomycetes</taxon>
        <taxon>Micrococcales</taxon>
        <taxon>Microbacteriaceae</taxon>
        <taxon>Agreia</taxon>
    </lineage>
</organism>
<dbReference type="InterPro" id="IPR025285">
    <property type="entry name" value="DUF4145"/>
</dbReference>
<dbReference type="EMBL" id="JYFC01000002">
    <property type="protein sequence ID" value="KJC65195.1"/>
    <property type="molecule type" value="Genomic_DNA"/>
</dbReference>
<proteinExistence type="predicted"/>
<comment type="caution">
    <text evidence="2">The sequence shown here is derived from an EMBL/GenBank/DDBJ whole genome shotgun (WGS) entry which is preliminary data.</text>
</comment>
<evidence type="ECO:0000313" key="3">
    <source>
        <dbReference type="Proteomes" id="UP000032503"/>
    </source>
</evidence>
<evidence type="ECO:0000313" key="2">
    <source>
        <dbReference type="EMBL" id="KJC65195.1"/>
    </source>
</evidence>
<feature type="domain" description="DUF4145" evidence="1">
    <location>
        <begin position="70"/>
        <end position="139"/>
    </location>
</feature>
<reference evidence="2 3" key="1">
    <citation type="journal article" date="2001" name="Int. J. Syst. Evol. Microbiol.">
        <title>Agreia bicolorata gen. nov., sp. nov., to accommodate actinobacteria isolated from narrow reed grass infected by the nematode Heteroanguina graminophila.</title>
        <authorList>
            <person name="Evtushenko L.I."/>
            <person name="Dorofeeva L.V."/>
            <person name="Dobrovolskaya T.G."/>
            <person name="Streshinskaya G.M."/>
            <person name="Subbotin S.A."/>
            <person name="Tiedje J.M."/>
        </authorList>
    </citation>
    <scope>NUCLEOTIDE SEQUENCE [LARGE SCALE GENOMIC DNA]</scope>
    <source>
        <strain evidence="2 3">VKM Ac-1804</strain>
    </source>
</reference>
<keyword evidence="3" id="KW-1185">Reference proteome</keyword>
<name>A0ABR5CHS4_9MICO</name>
<accession>A0ABR5CHS4</accession>
<evidence type="ECO:0000259" key="1">
    <source>
        <dbReference type="Pfam" id="PF13643"/>
    </source>
</evidence>
<protein>
    <recommendedName>
        <fullName evidence="1">DUF4145 domain-containing protein</fullName>
    </recommendedName>
</protein>
<dbReference type="RefSeq" id="WP_161793738.1">
    <property type="nucleotide sequence ID" value="NZ_JYFC01000002.1"/>
</dbReference>
<sequence>MEVFYKAFGASHHVYDTQHSMGFDGDWTMSRCESCNQMSVWRNDVLMYPSASLIPPPANDMPANAAVLYEEARQVLPHSRRAGAALGRATLERLLRTLDPEAGKTQLDERIARMESRVSSSLWELLTVLRHVGNKAVHVDDEADGLVAIYLDDGGTELAEAMFEAINELVDELVTKPKRVRGFFEKLPDGVRESALSKLPSNKQ</sequence>
<dbReference type="Pfam" id="PF13643">
    <property type="entry name" value="DUF4145"/>
    <property type="match status" value="1"/>
</dbReference>